<dbReference type="Proteomes" id="UP000580250">
    <property type="component" value="Unassembled WGS sequence"/>
</dbReference>
<organism evidence="1 2">
    <name type="scientific">Meloidogyne enterolobii</name>
    <name type="common">Root-knot nematode worm</name>
    <name type="synonym">Meloidogyne mayaguensis</name>
    <dbReference type="NCBI Taxonomy" id="390850"/>
    <lineage>
        <taxon>Eukaryota</taxon>
        <taxon>Metazoa</taxon>
        <taxon>Ecdysozoa</taxon>
        <taxon>Nematoda</taxon>
        <taxon>Chromadorea</taxon>
        <taxon>Rhabditida</taxon>
        <taxon>Tylenchina</taxon>
        <taxon>Tylenchomorpha</taxon>
        <taxon>Tylenchoidea</taxon>
        <taxon>Meloidogynidae</taxon>
        <taxon>Meloidogyninae</taxon>
        <taxon>Meloidogyne</taxon>
    </lineage>
</organism>
<reference evidence="1 2" key="1">
    <citation type="submission" date="2020-08" db="EMBL/GenBank/DDBJ databases">
        <authorList>
            <person name="Koutsovoulos G."/>
            <person name="Danchin GJ E."/>
        </authorList>
    </citation>
    <scope>NUCLEOTIDE SEQUENCE [LARGE SCALE GENOMIC DNA]</scope>
</reference>
<evidence type="ECO:0000313" key="1">
    <source>
        <dbReference type="EMBL" id="CAD2206402.1"/>
    </source>
</evidence>
<protein>
    <submittedName>
        <fullName evidence="1">Uncharacterized protein</fullName>
    </submittedName>
</protein>
<gene>
    <name evidence="1" type="ORF">MENT_LOCUS60278</name>
</gene>
<proteinExistence type="predicted"/>
<accession>A0A6V7Y4A1</accession>
<sequence>MRTTTFINSSNYSLFIYLQNNSNIAHTIRRILDSNTNFGVFDRINTNQMHTWPFYNRTWR</sequence>
<dbReference type="EMBL" id="CAJEWN010003075">
    <property type="protein sequence ID" value="CAD2206402.1"/>
    <property type="molecule type" value="Genomic_DNA"/>
</dbReference>
<name>A0A6V7Y4A1_MELEN</name>
<evidence type="ECO:0000313" key="2">
    <source>
        <dbReference type="Proteomes" id="UP000580250"/>
    </source>
</evidence>
<dbReference type="AlphaFoldDB" id="A0A6V7Y4A1"/>
<comment type="caution">
    <text evidence="1">The sequence shown here is derived from an EMBL/GenBank/DDBJ whole genome shotgun (WGS) entry which is preliminary data.</text>
</comment>